<keyword evidence="7" id="KW-0813">Transport</keyword>
<evidence type="ECO:0000313" key="9">
    <source>
        <dbReference type="EMBL" id="MBW3095818.1"/>
    </source>
</evidence>
<comment type="similarity">
    <text evidence="7">Belongs to the TRAP transporter large permease family.</text>
</comment>
<dbReference type="Pfam" id="PF06808">
    <property type="entry name" value="DctM"/>
    <property type="match status" value="1"/>
</dbReference>
<evidence type="ECO:0000259" key="8">
    <source>
        <dbReference type="Pfam" id="PF06808"/>
    </source>
</evidence>
<keyword evidence="2" id="KW-1003">Cell membrane</keyword>
<comment type="subunit">
    <text evidence="7">The complex comprises the extracytoplasmic solute receptor protein and the two transmembrane proteins.</text>
</comment>
<dbReference type="RefSeq" id="WP_219157456.1">
    <property type="nucleotide sequence ID" value="NZ_JAHWQX010000001.1"/>
</dbReference>
<dbReference type="InterPro" id="IPR010656">
    <property type="entry name" value="DctM"/>
</dbReference>
<dbReference type="Proteomes" id="UP001430804">
    <property type="component" value="Unassembled WGS sequence"/>
</dbReference>
<name>A0ABS6WIQ6_9HYPH</name>
<dbReference type="NCBIfam" id="TIGR00786">
    <property type="entry name" value="dctM"/>
    <property type="match status" value="1"/>
</dbReference>
<comment type="caution">
    <text evidence="9">The sequence shown here is derived from an EMBL/GenBank/DDBJ whole genome shotgun (WGS) entry which is preliminary data.</text>
</comment>
<feature type="transmembrane region" description="Helical" evidence="7">
    <location>
        <begin position="285"/>
        <end position="309"/>
    </location>
</feature>
<reference evidence="9" key="1">
    <citation type="submission" date="2021-07" db="EMBL/GenBank/DDBJ databases">
        <title>Pseudohoeflea marina sp. nov. a polyhydroxyalcanoate-producing bacterium.</title>
        <authorList>
            <person name="Zheng W."/>
            <person name="Yu S."/>
            <person name="Huang Y."/>
        </authorList>
    </citation>
    <scope>NUCLEOTIDE SEQUENCE</scope>
    <source>
        <strain evidence="9">DP4N28-3</strain>
    </source>
</reference>
<keyword evidence="10" id="KW-1185">Reference proteome</keyword>
<feature type="transmembrane region" description="Helical" evidence="7">
    <location>
        <begin position="57"/>
        <end position="79"/>
    </location>
</feature>
<evidence type="ECO:0000256" key="2">
    <source>
        <dbReference type="ARBA" id="ARBA00022475"/>
    </source>
</evidence>
<evidence type="ECO:0000313" key="10">
    <source>
        <dbReference type="Proteomes" id="UP001430804"/>
    </source>
</evidence>
<feature type="transmembrane region" description="Helical" evidence="7">
    <location>
        <begin position="321"/>
        <end position="339"/>
    </location>
</feature>
<comment type="function">
    <text evidence="7">Part of the tripartite ATP-independent periplasmic (TRAP) transport system.</text>
</comment>
<sequence>MTPVAVGAVGLLILLILLALRVPIAIALAGVSVVGVGVIRGPHAAFAVLAEQPYNFIAHWTLSAIPMFLLMGSIAYHAGLTESLYKAARLWLLRLPGGLAVASTMACAGFAAASGSSIATSAAMGRIAIPEMLKYRYDPGIATGSVAVAGTLGSLIPPSILMVLYAIFAEVSVSRALLAGILPGLLSALMFTLLIVARCWLNPKLAPVAADERVSWRDRFSSLLEIWPLPVLVLAVIGTMYSGVFTATEAAAGGAFMITLIAALRRQLTPHIFLQSVFDALKGTATILFIAMGGFLLSRFMAFSGLPFYLSELVEAMSVNWIVFMLGISLIYIVLGMFLDSIGIMLLTIPILLPVMASMNMDLIWFGVILIKYLEIGLVTPPVGLNCFIIKSVVGDTVPLEKIFKGVMWFIAADLVTLALLIAFPDIALFIPNLLK</sequence>
<organism evidence="9 10">
    <name type="scientific">Pseudohoeflea coraliihabitans</name>
    <dbReference type="NCBI Taxonomy" id="2860393"/>
    <lineage>
        <taxon>Bacteria</taxon>
        <taxon>Pseudomonadati</taxon>
        <taxon>Pseudomonadota</taxon>
        <taxon>Alphaproteobacteria</taxon>
        <taxon>Hyphomicrobiales</taxon>
        <taxon>Rhizobiaceae</taxon>
        <taxon>Pseudohoeflea</taxon>
    </lineage>
</organism>
<dbReference type="PIRSF" id="PIRSF006066">
    <property type="entry name" value="HI0050"/>
    <property type="match status" value="1"/>
</dbReference>
<feature type="transmembrane region" description="Helical" evidence="7">
    <location>
        <begin position="247"/>
        <end position="264"/>
    </location>
</feature>
<gene>
    <name evidence="9" type="ORF">KY465_00840</name>
</gene>
<feature type="transmembrane region" description="Helical" evidence="7">
    <location>
        <begin position="407"/>
        <end position="431"/>
    </location>
</feature>
<evidence type="ECO:0000256" key="6">
    <source>
        <dbReference type="ARBA" id="ARBA00023136"/>
    </source>
</evidence>
<feature type="transmembrane region" description="Helical" evidence="7">
    <location>
        <begin position="99"/>
        <end position="125"/>
    </location>
</feature>
<accession>A0ABS6WIQ6</accession>
<keyword evidence="4 7" id="KW-0812">Transmembrane</keyword>
<comment type="caution">
    <text evidence="7">Lacks conserved residue(s) required for the propagation of feature annotation.</text>
</comment>
<dbReference type="InterPro" id="IPR004681">
    <property type="entry name" value="TRAP_DctM"/>
</dbReference>
<feature type="domain" description="TRAP C4-dicarboxylate transport system permease DctM subunit" evidence="8">
    <location>
        <begin position="11"/>
        <end position="426"/>
    </location>
</feature>
<feature type="transmembrane region" description="Helical" evidence="7">
    <location>
        <begin position="180"/>
        <end position="201"/>
    </location>
</feature>
<dbReference type="EMBL" id="JAHWQX010000001">
    <property type="protein sequence ID" value="MBW3095818.1"/>
    <property type="molecule type" value="Genomic_DNA"/>
</dbReference>
<feature type="transmembrane region" description="Helical" evidence="7">
    <location>
        <begin position="351"/>
        <end position="374"/>
    </location>
</feature>
<evidence type="ECO:0000256" key="1">
    <source>
        <dbReference type="ARBA" id="ARBA00004429"/>
    </source>
</evidence>
<keyword evidence="5 7" id="KW-1133">Transmembrane helix</keyword>
<feature type="transmembrane region" description="Helical" evidence="7">
    <location>
        <begin position="146"/>
        <end position="168"/>
    </location>
</feature>
<dbReference type="PANTHER" id="PTHR33362">
    <property type="entry name" value="SIALIC ACID TRAP TRANSPORTER PERMEASE PROTEIN SIAT-RELATED"/>
    <property type="match status" value="1"/>
</dbReference>
<keyword evidence="3 7" id="KW-0997">Cell inner membrane</keyword>
<feature type="transmembrane region" description="Helical" evidence="7">
    <location>
        <begin position="222"/>
        <end position="241"/>
    </location>
</feature>
<evidence type="ECO:0000256" key="5">
    <source>
        <dbReference type="ARBA" id="ARBA00022989"/>
    </source>
</evidence>
<evidence type="ECO:0000256" key="3">
    <source>
        <dbReference type="ARBA" id="ARBA00022519"/>
    </source>
</evidence>
<evidence type="ECO:0000256" key="4">
    <source>
        <dbReference type="ARBA" id="ARBA00022692"/>
    </source>
</evidence>
<dbReference type="PANTHER" id="PTHR33362:SF5">
    <property type="entry name" value="C4-DICARBOXYLATE TRAP TRANSPORTER LARGE PERMEASE PROTEIN DCTM"/>
    <property type="match status" value="1"/>
</dbReference>
<keyword evidence="6 7" id="KW-0472">Membrane</keyword>
<proteinExistence type="inferred from homology"/>
<evidence type="ECO:0000256" key="7">
    <source>
        <dbReference type="RuleBase" id="RU369079"/>
    </source>
</evidence>
<protein>
    <recommendedName>
        <fullName evidence="7">TRAP transporter large permease protein</fullName>
    </recommendedName>
</protein>
<comment type="subcellular location">
    <subcellularLocation>
        <location evidence="1 7">Cell inner membrane</location>
        <topology evidence="1 7">Multi-pass membrane protein</topology>
    </subcellularLocation>
</comment>